<proteinExistence type="predicted"/>
<sequence length="152" mass="16510">MTRPEQAEKLFREGYNCAQAAFLPFAEECGLSRETAAALASSFGGGMGRLREVCGAVSGIFLAAGLLRGYSDPKDPAAKKAHYELIQRLAARYREENGSIVCRELLGLPAGPDSPTPEARTGAYYKKRPCPELVRCAAEILEEELFPKANKL</sequence>
<evidence type="ECO:0000313" key="1">
    <source>
        <dbReference type="EMBL" id="TCL43021.1"/>
    </source>
</evidence>
<dbReference type="RefSeq" id="WP_132084738.1">
    <property type="nucleotide sequence ID" value="NZ_SLUK01000007.1"/>
</dbReference>
<dbReference type="NCBIfam" id="TIGR01909">
    <property type="entry name" value="C_GCAxxG_C_C"/>
    <property type="match status" value="1"/>
</dbReference>
<protein>
    <submittedName>
        <fullName evidence="1">C_GCAxxG_C_C family probable redox protein</fullName>
    </submittedName>
</protein>
<dbReference type="Pfam" id="PF09719">
    <property type="entry name" value="C_GCAxxG_C_C"/>
    <property type="match status" value="1"/>
</dbReference>
<reference evidence="1 2" key="1">
    <citation type="submission" date="2019-03" db="EMBL/GenBank/DDBJ databases">
        <title>Genomic Encyclopedia of Type Strains, Phase IV (KMG-IV): sequencing the most valuable type-strain genomes for metagenomic binning, comparative biology and taxonomic classification.</title>
        <authorList>
            <person name="Goeker M."/>
        </authorList>
    </citation>
    <scope>NUCLEOTIDE SEQUENCE [LARGE SCALE GENOMIC DNA]</scope>
    <source>
        <strain evidence="1 2">DSM 100433</strain>
    </source>
</reference>
<name>A0A9X8Y835_9FIRM</name>
<dbReference type="EMBL" id="SLUK01000007">
    <property type="protein sequence ID" value="TCL43021.1"/>
    <property type="molecule type" value="Genomic_DNA"/>
</dbReference>
<keyword evidence="2" id="KW-1185">Reference proteome</keyword>
<dbReference type="InterPro" id="IPR010181">
    <property type="entry name" value="CGCAxxGCC_motif"/>
</dbReference>
<gene>
    <name evidence="1" type="ORF">EDD78_107123</name>
</gene>
<dbReference type="Proteomes" id="UP000294682">
    <property type="component" value="Unassembled WGS sequence"/>
</dbReference>
<accession>A0A9X8Y835</accession>
<organism evidence="1 2">
    <name type="scientific">Harryflintia acetispora</name>
    <dbReference type="NCBI Taxonomy" id="1849041"/>
    <lineage>
        <taxon>Bacteria</taxon>
        <taxon>Bacillati</taxon>
        <taxon>Bacillota</taxon>
        <taxon>Clostridia</taxon>
        <taxon>Eubacteriales</taxon>
        <taxon>Oscillospiraceae</taxon>
        <taxon>Harryflintia</taxon>
    </lineage>
</organism>
<dbReference type="AlphaFoldDB" id="A0A9X8Y835"/>
<evidence type="ECO:0000313" key="2">
    <source>
        <dbReference type="Proteomes" id="UP000294682"/>
    </source>
</evidence>
<comment type="caution">
    <text evidence="1">The sequence shown here is derived from an EMBL/GenBank/DDBJ whole genome shotgun (WGS) entry which is preliminary data.</text>
</comment>